<dbReference type="EMBL" id="JAQQLF010000023">
    <property type="protein sequence ID" value="MDC7718647.1"/>
    <property type="molecule type" value="Genomic_DNA"/>
</dbReference>
<evidence type="ECO:0000259" key="1">
    <source>
        <dbReference type="Pfam" id="PF13643"/>
    </source>
</evidence>
<comment type="caution">
    <text evidence="2">The sequence shown here is derived from an EMBL/GenBank/DDBJ whole genome shotgun (WGS) entry which is preliminary data.</text>
</comment>
<dbReference type="RefSeq" id="WP_272752885.1">
    <property type="nucleotide sequence ID" value="NZ_JAQQLF010000023.1"/>
</dbReference>
<evidence type="ECO:0000313" key="3">
    <source>
        <dbReference type="Proteomes" id="UP001219956"/>
    </source>
</evidence>
<proteinExistence type="predicted"/>
<organism evidence="2 3">
    <name type="scientific">Vogesella aquatica</name>
    <dbReference type="NCBI Taxonomy" id="2984206"/>
    <lineage>
        <taxon>Bacteria</taxon>
        <taxon>Pseudomonadati</taxon>
        <taxon>Pseudomonadota</taxon>
        <taxon>Betaproteobacteria</taxon>
        <taxon>Neisseriales</taxon>
        <taxon>Chromobacteriaceae</taxon>
        <taxon>Vogesella</taxon>
    </lineage>
</organism>
<keyword evidence="3" id="KW-1185">Reference proteome</keyword>
<dbReference type="Pfam" id="PF13643">
    <property type="entry name" value="DUF4145"/>
    <property type="match status" value="1"/>
</dbReference>
<reference evidence="2 3" key="1">
    <citation type="submission" date="2023-01" db="EMBL/GenBank/DDBJ databases">
        <title>Novel species of the genus Vogesella isolated from rivers.</title>
        <authorList>
            <person name="Lu H."/>
        </authorList>
    </citation>
    <scope>NUCLEOTIDE SEQUENCE [LARGE SCALE GENOMIC DNA]</scope>
    <source>
        <strain evidence="2 3">DC21W</strain>
    </source>
</reference>
<dbReference type="Proteomes" id="UP001219956">
    <property type="component" value="Unassembled WGS sequence"/>
</dbReference>
<name>A0ABT5J1C4_9NEIS</name>
<dbReference type="InterPro" id="IPR025285">
    <property type="entry name" value="DUF4145"/>
</dbReference>
<feature type="domain" description="DUF4145" evidence="1">
    <location>
        <begin position="89"/>
        <end position="175"/>
    </location>
</feature>
<accession>A0ABT5J1C4</accession>
<gene>
    <name evidence="2" type="ORF">PQU95_15700</name>
</gene>
<protein>
    <submittedName>
        <fullName evidence="2">DUF4145 domain-containing protein</fullName>
    </submittedName>
</protein>
<evidence type="ECO:0000313" key="2">
    <source>
        <dbReference type="EMBL" id="MDC7718647.1"/>
    </source>
</evidence>
<sequence length="196" mass="21901">MSRVIIAGDTMRIEIDRCPRCNIASPFIVGLRKHAQDRQWGPSSNMLSCTACDQSVLVEYSGSKLINMFPSIETTDEAIPEKARDFLNQAIATMNIASSGSLMLSASCIDEMLKVKGYKTGRLNDRIKKAAEDHVITKEMEMWAHEIRLEANDQRHADEDAEPATPENAQRIVTFAKALAEFLFVLPSKIEKARSK</sequence>